<evidence type="ECO:0000313" key="1">
    <source>
        <dbReference type="EMBL" id="RIA97606.1"/>
    </source>
</evidence>
<proteinExistence type="predicted"/>
<sequence>MRLGKSFYKFLTFKEIRNFFNTFHTLTFSTTKNNYFKNKDGIKSVKKIFFVLKLQITLQ</sequence>
<comment type="caution">
    <text evidence="1">The sequence shown here is derived from an EMBL/GenBank/DDBJ whole genome shotgun (WGS) entry which is preliminary data.</text>
</comment>
<protein>
    <recommendedName>
        <fullName evidence="3">HSF-type DNA-binding domain-containing protein</fullName>
    </recommendedName>
</protein>
<name>A0A397TL17_9GLOM</name>
<evidence type="ECO:0000313" key="2">
    <source>
        <dbReference type="Proteomes" id="UP000265703"/>
    </source>
</evidence>
<evidence type="ECO:0008006" key="3">
    <source>
        <dbReference type="Google" id="ProtNLM"/>
    </source>
</evidence>
<dbReference type="EMBL" id="QKYT01000027">
    <property type="protein sequence ID" value="RIA97606.1"/>
    <property type="molecule type" value="Genomic_DNA"/>
</dbReference>
<organism evidence="1 2">
    <name type="scientific">Glomus cerebriforme</name>
    <dbReference type="NCBI Taxonomy" id="658196"/>
    <lineage>
        <taxon>Eukaryota</taxon>
        <taxon>Fungi</taxon>
        <taxon>Fungi incertae sedis</taxon>
        <taxon>Mucoromycota</taxon>
        <taxon>Glomeromycotina</taxon>
        <taxon>Glomeromycetes</taxon>
        <taxon>Glomerales</taxon>
        <taxon>Glomeraceae</taxon>
        <taxon>Glomus</taxon>
    </lineage>
</organism>
<dbReference type="Proteomes" id="UP000265703">
    <property type="component" value="Unassembled WGS sequence"/>
</dbReference>
<keyword evidence="2" id="KW-1185">Reference proteome</keyword>
<reference evidence="1 2" key="1">
    <citation type="submission" date="2018-06" db="EMBL/GenBank/DDBJ databases">
        <title>Comparative genomics reveals the genomic features of Rhizophagus irregularis, R. cerebriforme, R. diaphanum and Gigaspora rosea, and their symbiotic lifestyle signature.</title>
        <authorList>
            <person name="Morin E."/>
            <person name="San Clemente H."/>
            <person name="Chen E.C.H."/>
            <person name="De La Providencia I."/>
            <person name="Hainaut M."/>
            <person name="Kuo A."/>
            <person name="Kohler A."/>
            <person name="Murat C."/>
            <person name="Tang N."/>
            <person name="Roy S."/>
            <person name="Loubradou J."/>
            <person name="Henrissat B."/>
            <person name="Grigoriev I.V."/>
            <person name="Corradi N."/>
            <person name="Roux C."/>
            <person name="Martin F.M."/>
        </authorList>
    </citation>
    <scope>NUCLEOTIDE SEQUENCE [LARGE SCALE GENOMIC DNA]</scope>
    <source>
        <strain evidence="1 2">DAOM 227022</strain>
    </source>
</reference>
<dbReference type="AlphaFoldDB" id="A0A397TL17"/>
<gene>
    <name evidence="1" type="ORF">C1645_751997</name>
</gene>
<accession>A0A397TL17</accession>